<name>A0A2A5IE55_BACPU</name>
<dbReference type="Proteomes" id="UP000228754">
    <property type="component" value="Unassembled WGS sequence"/>
</dbReference>
<dbReference type="AlphaFoldDB" id="A0A2A5IE55"/>
<dbReference type="EMBL" id="NKHG01000221">
    <property type="protein sequence ID" value="PCK15503.1"/>
    <property type="molecule type" value="Genomic_DNA"/>
</dbReference>
<accession>A0A2A5IE55</accession>
<evidence type="ECO:0000313" key="2">
    <source>
        <dbReference type="Proteomes" id="UP000228754"/>
    </source>
</evidence>
<reference evidence="1 2" key="1">
    <citation type="submission" date="2017-06" db="EMBL/GenBank/DDBJ databases">
        <title>Draft Genome Sequence of Bacillus sp Strain 36R Isolated from saline sediment at Atanasia, Sonora, Mexico.</title>
        <authorList>
            <person name="Sanchez Diaz R."/>
            <person name="Quiroz Macias M.E."/>
            <person name="Ibarra Gamez J.C."/>
            <person name="Enciso Ibarra J."/>
            <person name="Gomez Gil B."/>
            <person name="Galaviz Silva L."/>
        </authorList>
    </citation>
    <scope>NUCLEOTIDE SEQUENCE [LARGE SCALE GENOMIC DNA]</scope>
    <source>
        <strain evidence="1 2">36R_ATNSAL</strain>
    </source>
</reference>
<organism evidence="1 2">
    <name type="scientific">Bacillus pumilus</name>
    <name type="common">Bacillus mesentericus</name>
    <dbReference type="NCBI Taxonomy" id="1408"/>
    <lineage>
        <taxon>Bacteria</taxon>
        <taxon>Bacillati</taxon>
        <taxon>Bacillota</taxon>
        <taxon>Bacilli</taxon>
        <taxon>Bacillales</taxon>
        <taxon>Bacillaceae</taxon>
        <taxon>Bacillus</taxon>
    </lineage>
</organism>
<evidence type="ECO:0000313" key="1">
    <source>
        <dbReference type="EMBL" id="PCK15503.1"/>
    </source>
</evidence>
<gene>
    <name evidence="1" type="ORF">CEY02_20515</name>
</gene>
<proteinExistence type="predicted"/>
<comment type="caution">
    <text evidence="1">The sequence shown here is derived from an EMBL/GenBank/DDBJ whole genome shotgun (WGS) entry which is preliminary data.</text>
</comment>
<protein>
    <submittedName>
        <fullName evidence="1">Uncharacterized protein</fullName>
    </submittedName>
</protein>
<dbReference type="OrthoDB" id="2968647at2"/>
<sequence length="221" mass="25850">MKGNLDELLIQKGVSETHIKEMKETLNFGERLFSLYYKEKEEILGDIPLSKIKSLGFRGSGCLSWYDHAEGKGSNIDPRRSQIAYNHLLEQTLEQFQDFYKESPVRLIYFKDDDFYAVNGDGTHRTLWAKITGTSTISAEVTVAHKDYLAYESFKNEYRASFKLKDIIHKLMKFAPNKIETMFLWFIRKITVKEEIHNYGFVKTGLELFYIEKELSKVDKT</sequence>